<dbReference type="PRINTS" id="PR00039">
    <property type="entry name" value="HTHLYSR"/>
</dbReference>
<keyword evidence="9" id="KW-0010">Activator</keyword>
<keyword evidence="11" id="KW-0486">Methionine biosynthesis</keyword>
<evidence type="ECO:0000256" key="5">
    <source>
        <dbReference type="ARBA" id="ARBA00022491"/>
    </source>
</evidence>
<dbReference type="SUPFAM" id="SSF53850">
    <property type="entry name" value="Periplasmic binding protein-like II"/>
    <property type="match status" value="1"/>
</dbReference>
<gene>
    <name evidence="13" type="ORF">SAMN04488075_1870</name>
</gene>
<dbReference type="Pfam" id="PF03466">
    <property type="entry name" value="LysR_substrate"/>
    <property type="match status" value="1"/>
</dbReference>
<keyword evidence="10" id="KW-0804">Transcription</keyword>
<dbReference type="InterPro" id="IPR005119">
    <property type="entry name" value="LysR_subst-bd"/>
</dbReference>
<evidence type="ECO:0000256" key="9">
    <source>
        <dbReference type="ARBA" id="ARBA00023159"/>
    </source>
</evidence>
<dbReference type="Gene3D" id="1.10.10.10">
    <property type="entry name" value="Winged helix-like DNA-binding domain superfamily/Winged helix DNA-binding domain"/>
    <property type="match status" value="1"/>
</dbReference>
<dbReference type="Proteomes" id="UP000199125">
    <property type="component" value="Unassembled WGS sequence"/>
</dbReference>
<dbReference type="STRING" id="65735.SAMN04488075_1870"/>
<keyword evidence="14" id="KW-1185">Reference proteome</keyword>
<dbReference type="InterPro" id="IPR037406">
    <property type="entry name" value="MetR_PBP2"/>
</dbReference>
<dbReference type="GO" id="GO:0003700">
    <property type="term" value="F:DNA-binding transcription factor activity"/>
    <property type="evidence" value="ECO:0007669"/>
    <property type="project" value="InterPro"/>
</dbReference>
<organism evidence="13 14">
    <name type="scientific">Paracoccus alkenifer</name>
    <dbReference type="NCBI Taxonomy" id="65735"/>
    <lineage>
        <taxon>Bacteria</taxon>
        <taxon>Pseudomonadati</taxon>
        <taxon>Pseudomonadota</taxon>
        <taxon>Alphaproteobacteria</taxon>
        <taxon>Rhodobacterales</taxon>
        <taxon>Paracoccaceae</taxon>
        <taxon>Paracoccus</taxon>
    </lineage>
</organism>
<proteinExistence type="inferred from homology"/>
<dbReference type="PANTHER" id="PTHR30126">
    <property type="entry name" value="HTH-TYPE TRANSCRIPTIONAL REGULATOR"/>
    <property type="match status" value="1"/>
</dbReference>
<protein>
    <recommendedName>
        <fullName evidence="3">HTH-type transcriptional regulator MetR</fullName>
    </recommendedName>
</protein>
<reference evidence="14" key="1">
    <citation type="submission" date="2016-10" db="EMBL/GenBank/DDBJ databases">
        <authorList>
            <person name="Varghese N."/>
            <person name="Submissions S."/>
        </authorList>
    </citation>
    <scope>NUCLEOTIDE SEQUENCE [LARGE SCALE GENOMIC DNA]</scope>
    <source>
        <strain evidence="14">DSM 11593</strain>
    </source>
</reference>
<feature type="domain" description="HTH lysR-type" evidence="12">
    <location>
        <begin position="6"/>
        <end position="63"/>
    </location>
</feature>
<keyword evidence="5" id="KW-0678">Repressor</keyword>
<dbReference type="Gene3D" id="3.40.190.10">
    <property type="entry name" value="Periplasmic binding protein-like II"/>
    <property type="match status" value="2"/>
</dbReference>
<dbReference type="PROSITE" id="PS50931">
    <property type="entry name" value="HTH_LYSR"/>
    <property type="match status" value="1"/>
</dbReference>
<dbReference type="InterPro" id="IPR036388">
    <property type="entry name" value="WH-like_DNA-bd_sf"/>
</dbReference>
<evidence type="ECO:0000259" key="12">
    <source>
        <dbReference type="PROSITE" id="PS50931"/>
    </source>
</evidence>
<accession>A0A1H6M9I2</accession>
<evidence type="ECO:0000256" key="2">
    <source>
        <dbReference type="ARBA" id="ARBA00009437"/>
    </source>
</evidence>
<keyword evidence="6" id="KW-0028">Amino-acid biosynthesis</keyword>
<evidence type="ECO:0000256" key="7">
    <source>
        <dbReference type="ARBA" id="ARBA00023015"/>
    </source>
</evidence>
<evidence type="ECO:0000256" key="6">
    <source>
        <dbReference type="ARBA" id="ARBA00022605"/>
    </source>
</evidence>
<comment type="similarity">
    <text evidence="2">Belongs to the LysR transcriptional regulatory family.</text>
</comment>
<keyword evidence="7" id="KW-0805">Transcription regulation</keyword>
<keyword evidence="4" id="KW-0963">Cytoplasm</keyword>
<dbReference type="AlphaFoldDB" id="A0A1H6M9I2"/>
<dbReference type="PANTHER" id="PTHR30126:SF25">
    <property type="entry name" value="HTH-TYPE TRANSCRIPTIONAL REGULATOR METR"/>
    <property type="match status" value="1"/>
</dbReference>
<evidence type="ECO:0000313" key="13">
    <source>
        <dbReference type="EMBL" id="SEH95648.1"/>
    </source>
</evidence>
<dbReference type="SUPFAM" id="SSF46785">
    <property type="entry name" value="Winged helix' DNA-binding domain"/>
    <property type="match status" value="1"/>
</dbReference>
<keyword evidence="8" id="KW-0238">DNA-binding</keyword>
<evidence type="ECO:0000256" key="3">
    <source>
        <dbReference type="ARBA" id="ARBA00019365"/>
    </source>
</evidence>
<dbReference type="GO" id="GO:0005737">
    <property type="term" value="C:cytoplasm"/>
    <property type="evidence" value="ECO:0007669"/>
    <property type="project" value="UniProtKB-SubCell"/>
</dbReference>
<evidence type="ECO:0000313" key="14">
    <source>
        <dbReference type="Proteomes" id="UP000199125"/>
    </source>
</evidence>
<dbReference type="EMBL" id="FNXG01000003">
    <property type="protein sequence ID" value="SEH95648.1"/>
    <property type="molecule type" value="Genomic_DNA"/>
</dbReference>
<evidence type="ECO:0000256" key="11">
    <source>
        <dbReference type="ARBA" id="ARBA00023167"/>
    </source>
</evidence>
<evidence type="ECO:0000256" key="4">
    <source>
        <dbReference type="ARBA" id="ARBA00022490"/>
    </source>
</evidence>
<dbReference type="GO" id="GO:0000976">
    <property type="term" value="F:transcription cis-regulatory region binding"/>
    <property type="evidence" value="ECO:0007669"/>
    <property type="project" value="TreeGrafter"/>
</dbReference>
<evidence type="ECO:0000256" key="10">
    <source>
        <dbReference type="ARBA" id="ARBA00023163"/>
    </source>
</evidence>
<comment type="subcellular location">
    <subcellularLocation>
        <location evidence="1">Cytoplasm</location>
    </subcellularLocation>
</comment>
<dbReference type="InterPro" id="IPR000847">
    <property type="entry name" value="LysR_HTH_N"/>
</dbReference>
<evidence type="ECO:0000256" key="1">
    <source>
        <dbReference type="ARBA" id="ARBA00004496"/>
    </source>
</evidence>
<sequence>MNPMHLELRHLRTIRAIHDQGGLARAAEVLNITQSALSHQVRALEEQAGTTLFLRQSKPMRLSPAGLRLLALARQVLPMVEAAQAEIRGITQGRVGRLHIAMECHACFNWLLPALDAFRHGWPQVDIDVRAGLAFTALPALVRGEADLVISSDPEELPGVIFEPLFDYQPLLAVAAAHPLAGREFAEPADLATETLITYPMDRARLDVFSHFLNPAGVQPEAVREIELTDVILLLVASGRGVAVLPDWVMQREADNADLAALRLGRDGVTRRLYAAIRDEDRDQPFMQDMLRLARESRGQKLEAAE</sequence>
<name>A0A1H6M9I2_9RHOB</name>
<evidence type="ECO:0000256" key="8">
    <source>
        <dbReference type="ARBA" id="ARBA00023125"/>
    </source>
</evidence>
<dbReference type="InterPro" id="IPR036390">
    <property type="entry name" value="WH_DNA-bd_sf"/>
</dbReference>
<dbReference type="GO" id="GO:0009086">
    <property type="term" value="P:methionine biosynthetic process"/>
    <property type="evidence" value="ECO:0007669"/>
    <property type="project" value="UniProtKB-KW"/>
</dbReference>
<dbReference type="Pfam" id="PF00126">
    <property type="entry name" value="HTH_1"/>
    <property type="match status" value="1"/>
</dbReference>
<dbReference type="CDD" id="cd08441">
    <property type="entry name" value="PBP2_MetR"/>
    <property type="match status" value="1"/>
</dbReference>